<dbReference type="AlphaFoldDB" id="A0A101LXG9"/>
<gene>
    <name evidence="2" type="ORF">ABT39_MTgene6130</name>
</gene>
<proteinExistence type="predicted"/>
<comment type="caution">
    <text evidence="2">The sequence shown here is derived from an EMBL/GenBank/DDBJ whole genome shotgun (WGS) entry which is preliminary data.</text>
</comment>
<organism evidence="2">
    <name type="scientific">Picea glauca</name>
    <name type="common">White spruce</name>
    <name type="synonym">Pinus glauca</name>
    <dbReference type="NCBI Taxonomy" id="3330"/>
    <lineage>
        <taxon>Eukaryota</taxon>
        <taxon>Viridiplantae</taxon>
        <taxon>Streptophyta</taxon>
        <taxon>Embryophyta</taxon>
        <taxon>Tracheophyta</taxon>
        <taxon>Spermatophyta</taxon>
        <taxon>Pinopsida</taxon>
        <taxon>Pinidae</taxon>
        <taxon>Conifers I</taxon>
        <taxon>Pinales</taxon>
        <taxon>Pinaceae</taxon>
        <taxon>Picea</taxon>
    </lineage>
</organism>
<reference evidence="2" key="1">
    <citation type="journal article" date="2015" name="Genome Biol. Evol.">
        <title>Organellar Genomes of White Spruce (Picea glauca): Assembly and Annotation.</title>
        <authorList>
            <person name="Jackman S.D."/>
            <person name="Warren R.L."/>
            <person name="Gibb E.A."/>
            <person name="Vandervalk B.P."/>
            <person name="Mohamadi H."/>
            <person name="Chu J."/>
            <person name="Raymond A."/>
            <person name="Pleasance S."/>
            <person name="Coope R."/>
            <person name="Wildung M.R."/>
            <person name="Ritland C.E."/>
            <person name="Bousquet J."/>
            <person name="Jones S.J."/>
            <person name="Bohlmann J."/>
            <person name="Birol I."/>
        </authorList>
    </citation>
    <scope>NUCLEOTIDE SEQUENCE [LARGE SCALE GENOMIC DNA]</scope>
    <source>
        <tissue evidence="2">Flushing bud</tissue>
    </source>
</reference>
<evidence type="ECO:0000313" key="2">
    <source>
        <dbReference type="EMBL" id="KUM47124.1"/>
    </source>
</evidence>
<geneLocation type="mitochondrion" evidence="2"/>
<keyword evidence="2" id="KW-0496">Mitochondrion</keyword>
<dbReference type="EMBL" id="LKAM01000008">
    <property type="protein sequence ID" value="KUM47124.1"/>
    <property type="molecule type" value="Genomic_DNA"/>
</dbReference>
<evidence type="ECO:0000256" key="1">
    <source>
        <dbReference type="SAM" id="MobiDB-lite"/>
    </source>
</evidence>
<feature type="region of interest" description="Disordered" evidence="1">
    <location>
        <begin position="1"/>
        <end position="25"/>
    </location>
</feature>
<name>A0A101LXG9_PICGL</name>
<sequence length="128" mass="14445">MAHGSFRPSHKNQSSPFLSSQKTKAPPYWLYPVPSLQGCRANETATYSIIIPAWHTINFRSRERRPNQVEETACCKATNGWTQLLFNSELKVSFAGFQIGVILLALKLYPTIYSYSYLGEAGFIHSRG</sequence>
<accession>A0A101LXG9</accession>
<protein>
    <submittedName>
        <fullName evidence="2">Uncharacterized protein</fullName>
    </submittedName>
</protein>
<feature type="compositionally biased region" description="Polar residues" evidence="1">
    <location>
        <begin position="11"/>
        <end position="23"/>
    </location>
</feature>